<dbReference type="AlphaFoldDB" id="A0A3Q2CE23"/>
<dbReference type="InterPro" id="IPR001611">
    <property type="entry name" value="Leu-rich_rpt"/>
</dbReference>
<protein>
    <recommendedName>
        <fullName evidence="5">NACHT LRR and PYD domain-containing protein</fullName>
    </recommendedName>
</protein>
<evidence type="ECO:0000256" key="1">
    <source>
        <dbReference type="ARBA" id="ARBA00022614"/>
    </source>
</evidence>
<dbReference type="GeneTree" id="ENSGT01070000253760"/>
<dbReference type="InterPro" id="IPR006553">
    <property type="entry name" value="Leu-rich_rpt_Cys-con_subtyp"/>
</dbReference>
<dbReference type="SMART" id="SM00367">
    <property type="entry name" value="LRR_CC"/>
    <property type="match status" value="3"/>
</dbReference>
<name>A0A3Q2CE23_CYPVA</name>
<accession>A0A3Q2CE23</accession>
<dbReference type="Proteomes" id="UP000265020">
    <property type="component" value="Unassembled WGS sequence"/>
</dbReference>
<dbReference type="Pfam" id="PF13516">
    <property type="entry name" value="LRR_6"/>
    <property type="match status" value="5"/>
</dbReference>
<dbReference type="SUPFAM" id="SSF52047">
    <property type="entry name" value="RNI-like"/>
    <property type="match status" value="2"/>
</dbReference>
<keyword evidence="4" id="KW-1185">Reference proteome</keyword>
<dbReference type="InterPro" id="IPR051261">
    <property type="entry name" value="NLR"/>
</dbReference>
<reference evidence="3" key="1">
    <citation type="submission" date="2025-08" db="UniProtKB">
        <authorList>
            <consortium name="Ensembl"/>
        </authorList>
    </citation>
    <scope>IDENTIFICATION</scope>
</reference>
<keyword evidence="2" id="KW-0677">Repeat</keyword>
<dbReference type="SMART" id="SM00368">
    <property type="entry name" value="LRR_RI"/>
    <property type="match status" value="11"/>
</dbReference>
<sequence>VSNLFGLQACRLSEKDCVSLISALKSKPCYLRELDINKNDLKDAGVKELCGVLQSPQCKLQTLSLFCCGLSEISCSYLVSALKSNPSHMMVLKLGGNNLKESDVQQLMDLVKSPDYKLQNLLSGCRLSKSECEIVASALQSNPSYLTELDIDQIYGDRSFGDSGMKHLCEILESSICKLKKLRLKDCGLSKISCASLSSALKSNASSLTELDLRWNKLTESDNLIHGPFVFWRLFRLRNCGLTEISCASLDPALKSSLLKHLDLSQNSVKDAGVLHLCVSLEDPGCSLQSLSLHDCGLTESCCSPLSSALKGPTSSLKHLDLSYNDLQDSGVRQLSPGLGSPNCRLENLSLSCCQLTDQSCASLAAALSSAPSSLLQLDLSHNKLKDSGLKLLASWFKAPNCGLQMVKIKLRFILRLLYKDKVDLCFCIVPRCKFI</sequence>
<keyword evidence="1" id="KW-0433">Leucine-rich repeat</keyword>
<reference evidence="3" key="2">
    <citation type="submission" date="2025-09" db="UniProtKB">
        <authorList>
            <consortium name="Ensembl"/>
        </authorList>
    </citation>
    <scope>IDENTIFICATION</scope>
</reference>
<dbReference type="PANTHER" id="PTHR24106">
    <property type="entry name" value="NACHT, LRR AND CARD DOMAINS-CONTAINING"/>
    <property type="match status" value="1"/>
</dbReference>
<evidence type="ECO:0000256" key="2">
    <source>
        <dbReference type="ARBA" id="ARBA00022737"/>
    </source>
</evidence>
<organism evidence="3 4">
    <name type="scientific">Cyprinodon variegatus</name>
    <name type="common">Sheepshead minnow</name>
    <dbReference type="NCBI Taxonomy" id="28743"/>
    <lineage>
        <taxon>Eukaryota</taxon>
        <taxon>Metazoa</taxon>
        <taxon>Chordata</taxon>
        <taxon>Craniata</taxon>
        <taxon>Vertebrata</taxon>
        <taxon>Euteleostomi</taxon>
        <taxon>Actinopterygii</taxon>
        <taxon>Neopterygii</taxon>
        <taxon>Teleostei</taxon>
        <taxon>Neoteleostei</taxon>
        <taxon>Acanthomorphata</taxon>
        <taxon>Ovalentaria</taxon>
        <taxon>Atherinomorphae</taxon>
        <taxon>Cyprinodontiformes</taxon>
        <taxon>Cyprinodontidae</taxon>
        <taxon>Cyprinodon</taxon>
    </lineage>
</organism>
<dbReference type="Gene3D" id="3.80.10.10">
    <property type="entry name" value="Ribonuclease Inhibitor"/>
    <property type="match status" value="3"/>
</dbReference>
<dbReference type="PROSITE" id="PS51450">
    <property type="entry name" value="LRR"/>
    <property type="match status" value="2"/>
</dbReference>
<dbReference type="InterPro" id="IPR032675">
    <property type="entry name" value="LRR_dom_sf"/>
</dbReference>
<evidence type="ECO:0008006" key="5">
    <source>
        <dbReference type="Google" id="ProtNLM"/>
    </source>
</evidence>
<evidence type="ECO:0000313" key="3">
    <source>
        <dbReference type="Ensembl" id="ENSCVAP00000003259.1"/>
    </source>
</evidence>
<dbReference type="Ensembl" id="ENSCVAT00000010331.1">
    <property type="protein sequence ID" value="ENSCVAP00000003259.1"/>
    <property type="gene ID" value="ENSCVAG00000004453.1"/>
</dbReference>
<proteinExistence type="predicted"/>
<evidence type="ECO:0000313" key="4">
    <source>
        <dbReference type="Proteomes" id="UP000265020"/>
    </source>
</evidence>